<dbReference type="InterPro" id="IPR020794">
    <property type="entry name" value="PMDh_S"/>
</dbReference>
<dbReference type="AlphaFoldDB" id="R9T678"/>
<dbReference type="Proteomes" id="UP000014070">
    <property type="component" value="Chromosome"/>
</dbReference>
<keyword evidence="2" id="KW-0414">Isoprene biosynthesis</keyword>
<dbReference type="GO" id="GO:0019287">
    <property type="term" value="P:isopentenyl diphosphate biosynthetic process, mevalonate pathway"/>
    <property type="evidence" value="ECO:0007669"/>
    <property type="project" value="UniProtKB-UniRule"/>
</dbReference>
<keyword evidence="5" id="KW-1185">Reference proteome</keyword>
<dbReference type="CDD" id="cd01356">
    <property type="entry name" value="AcnX_swivel"/>
    <property type="match status" value="1"/>
</dbReference>
<dbReference type="HAMAP" id="MF_00078">
    <property type="entry name" value="PMDh_S"/>
    <property type="match status" value="1"/>
</dbReference>
<dbReference type="Gene3D" id="3.50.30.10">
    <property type="entry name" value="Phosphohistidine domain"/>
    <property type="match status" value="1"/>
</dbReference>
<dbReference type="PANTHER" id="PTHR43736">
    <property type="entry name" value="ADP-RIBOSE PYROPHOSPHATASE"/>
    <property type="match status" value="1"/>
</dbReference>
<dbReference type="EMBL" id="CP005934">
    <property type="protein sequence ID" value="AGN26099.1"/>
    <property type="molecule type" value="Genomic_DNA"/>
</dbReference>
<dbReference type="Gene3D" id="3.90.79.10">
    <property type="entry name" value="Nucleoside Triphosphate Pyrophosphohydrolase"/>
    <property type="match status" value="1"/>
</dbReference>
<organism evidence="4 5">
    <name type="scientific">Methanomassiliicoccus intestinalis (strain Issoire-Mx1)</name>
    <dbReference type="NCBI Taxonomy" id="1295009"/>
    <lineage>
        <taxon>Archaea</taxon>
        <taxon>Methanobacteriati</taxon>
        <taxon>Thermoplasmatota</taxon>
        <taxon>Thermoplasmata</taxon>
        <taxon>Methanomassiliicoccales</taxon>
        <taxon>Methanomassiliicoccaceae</taxon>
        <taxon>Methanomassiliicoccus</taxon>
    </lineage>
</organism>
<evidence type="ECO:0000256" key="2">
    <source>
        <dbReference type="HAMAP-Rule" id="MF_00078"/>
    </source>
</evidence>
<comment type="subunit">
    <text evidence="2">Heterodimer composed of a large subunit (PMDh-L) and a small subunit (PMDh-S).</text>
</comment>
<dbReference type="EC" id="4.2.1.182" evidence="2"/>
<dbReference type="STRING" id="1295009.MMINT_07320"/>
<dbReference type="OrthoDB" id="18062at2157"/>
<name>R9T678_METII</name>
<dbReference type="GO" id="GO:0016836">
    <property type="term" value="F:hydro-lyase activity"/>
    <property type="evidence" value="ECO:0007669"/>
    <property type="project" value="UniProtKB-UniRule"/>
</dbReference>
<accession>R9T678</accession>
<comment type="pathway">
    <text evidence="2">Isoprenoid biosynthesis; isopentenyl diphosphate biosynthesis via mevalonate pathway.</text>
</comment>
<keyword evidence="1 2" id="KW-0456">Lyase</keyword>
<evidence type="ECO:0000313" key="5">
    <source>
        <dbReference type="Proteomes" id="UP000014070"/>
    </source>
</evidence>
<dbReference type="InterPro" id="IPR002840">
    <property type="entry name" value="PMDh-S-like_dom"/>
</dbReference>
<evidence type="ECO:0000313" key="4">
    <source>
        <dbReference type="EMBL" id="AGN26099.1"/>
    </source>
</evidence>
<evidence type="ECO:0000259" key="3">
    <source>
        <dbReference type="PROSITE" id="PS51462"/>
    </source>
</evidence>
<dbReference type="HOGENOM" id="CLU_1080099_0_0_2"/>
<gene>
    <name evidence="4" type="ORF">MMINT_07320</name>
</gene>
<feature type="domain" description="Nudix hydrolase" evidence="3">
    <location>
        <begin position="130"/>
        <end position="257"/>
    </location>
</feature>
<dbReference type="PROSITE" id="PS51462">
    <property type="entry name" value="NUDIX"/>
    <property type="match status" value="1"/>
</dbReference>
<dbReference type="InterPro" id="IPR015797">
    <property type="entry name" value="NUDIX_hydrolase-like_dom_sf"/>
</dbReference>
<dbReference type="SUPFAM" id="SSF52016">
    <property type="entry name" value="LeuD/IlvD-like"/>
    <property type="match status" value="1"/>
</dbReference>
<evidence type="ECO:0000256" key="1">
    <source>
        <dbReference type="ARBA" id="ARBA00023239"/>
    </source>
</evidence>
<sequence>MILTGRKISQGKSHGRILLCPNPVSFLGGVNPADGKVADASTNGQSAKDRVFAFPRGKGSTVGSYVIYDMKEHGTLPAAIINESAEPIVATGAVMASVPMVDSIDLSLLREGDECIVDGSSGTIELPDVKEINVVSCVIKDGERILFLRRSSKVGTFQGYWSAVSGFIEADETPLETAIKEVREETTIVSKPIKAGEPFKVRDKDIVWTIHPFLFEEKNCSIQIDWEHTEYKWVCVDETVSYQCVPGLDVVYKSLGL</sequence>
<reference evidence="4 5" key="1">
    <citation type="journal article" date="2013" name="Genome Announc.">
        <title>Genome sequence of 'Candidatus Methanomassiliicoccus intestinalis' Issoire-Mx1, a third thermoplasmatales-related methanogenic archaeon from human feces.</title>
        <authorList>
            <person name="Borrel G."/>
            <person name="Harris H.M."/>
            <person name="Parisot N."/>
            <person name="Gaci N."/>
            <person name="Tottey W."/>
            <person name="Mihajlovski A."/>
            <person name="Deane J."/>
            <person name="Gribaldo S."/>
            <person name="Bardot O."/>
            <person name="Peyretaillade E."/>
            <person name="Peyret P."/>
            <person name="O'Toole P.W."/>
            <person name="Brugere J.F."/>
        </authorList>
    </citation>
    <scope>NUCLEOTIDE SEQUENCE [LARGE SCALE GENOMIC DNA]</scope>
    <source>
        <strain evidence="4 5">Issoire-Mx1</strain>
    </source>
</reference>
<dbReference type="InParanoid" id="R9T678"/>
<dbReference type="SUPFAM" id="SSF55811">
    <property type="entry name" value="Nudix"/>
    <property type="match status" value="1"/>
</dbReference>
<comment type="catalytic activity">
    <reaction evidence="2">
        <text>(R)-5-phosphomevalonate = (2E)-3-methyl-5-phosphooxypent-2-enoate + H2O</text>
        <dbReference type="Rhea" id="RHEA:78975"/>
        <dbReference type="ChEBI" id="CHEBI:15377"/>
        <dbReference type="ChEBI" id="CHEBI:58146"/>
        <dbReference type="ChEBI" id="CHEBI:229665"/>
        <dbReference type="EC" id="4.2.1.182"/>
    </reaction>
</comment>
<dbReference type="KEGG" id="mer:MMINT_07320"/>
<dbReference type="PANTHER" id="PTHR43736:SF1">
    <property type="entry name" value="DIHYDRONEOPTERIN TRIPHOSPHATE DIPHOSPHATASE"/>
    <property type="match status" value="1"/>
</dbReference>
<comment type="similarity">
    <text evidence="2">Belongs to the AcnX type II small subunit family.</text>
</comment>
<proteinExistence type="inferred from homology"/>
<dbReference type="InterPro" id="IPR000086">
    <property type="entry name" value="NUDIX_hydrolase_dom"/>
</dbReference>
<protein>
    <recommendedName>
        <fullName evidence="2">Phosphomevalonate dehydratase small subunit</fullName>
        <shortName evidence="2">PMDh small subunit</shortName>
        <shortName evidence="2">PMDh-S</shortName>
        <ecNumber evidence="2">4.2.1.182</ecNumber>
    </recommendedName>
</protein>
<dbReference type="Pfam" id="PF01989">
    <property type="entry name" value="AcnX_swivel_put"/>
    <property type="match status" value="1"/>
</dbReference>
<dbReference type="Pfam" id="PF00293">
    <property type="entry name" value="NUDIX"/>
    <property type="match status" value="1"/>
</dbReference>
<comment type="function">
    <text evidence="2">Component of a hydro-lyase that catalyzes the dehydration of mevalonate 5-phosphate (MVA5P) to form trans-anhydromevalonate 5-phosphate (tAHMP). Involved in the archaeal mevalonate (MVA) pathway, which provides fundamental precursors for isoprenoid biosynthesis, such as isopentenyl diphosphate (IPP) and dimethylallyl diphosphate (DMAPP).</text>
</comment>
<feature type="active site" description="Proton acceptor" evidence="2">
    <location>
        <position position="60"/>
    </location>
</feature>